<gene>
    <name evidence="1" type="ORF">FSCOSCO3_A016781</name>
</gene>
<keyword evidence="2" id="KW-1185">Reference proteome</keyword>
<proteinExistence type="predicted"/>
<dbReference type="EMBL" id="CAWUFR010000078">
    <property type="protein sequence ID" value="CAK6964991.1"/>
    <property type="molecule type" value="Genomic_DNA"/>
</dbReference>
<name>A0AAV1NZV4_SCOSC</name>
<evidence type="ECO:0000313" key="1">
    <source>
        <dbReference type="EMBL" id="CAK6964991.1"/>
    </source>
</evidence>
<dbReference type="Proteomes" id="UP001314229">
    <property type="component" value="Unassembled WGS sequence"/>
</dbReference>
<dbReference type="AlphaFoldDB" id="A0AAV1NZV4"/>
<protein>
    <submittedName>
        <fullName evidence="1">F-box/WD repeat-containing protein 9</fullName>
    </submittedName>
</protein>
<organism evidence="1 2">
    <name type="scientific">Scomber scombrus</name>
    <name type="common">Atlantic mackerel</name>
    <name type="synonym">Scomber vernalis</name>
    <dbReference type="NCBI Taxonomy" id="13677"/>
    <lineage>
        <taxon>Eukaryota</taxon>
        <taxon>Metazoa</taxon>
        <taxon>Chordata</taxon>
        <taxon>Craniata</taxon>
        <taxon>Vertebrata</taxon>
        <taxon>Euteleostomi</taxon>
        <taxon>Actinopterygii</taxon>
        <taxon>Neopterygii</taxon>
        <taxon>Teleostei</taxon>
        <taxon>Neoteleostei</taxon>
        <taxon>Acanthomorphata</taxon>
        <taxon>Pelagiaria</taxon>
        <taxon>Scombriformes</taxon>
        <taxon>Scombridae</taxon>
        <taxon>Scomber</taxon>
    </lineage>
</organism>
<sequence>MKGWRWHCKVSVVNYSSATLREEQKERLEDDAEALMEGERDPRVVFDDDEQQAGALNHKEDLEDPRWIMKEMWR</sequence>
<accession>A0AAV1NZV4</accession>
<comment type="caution">
    <text evidence="1">The sequence shown here is derived from an EMBL/GenBank/DDBJ whole genome shotgun (WGS) entry which is preliminary data.</text>
</comment>
<evidence type="ECO:0000313" key="2">
    <source>
        <dbReference type="Proteomes" id="UP001314229"/>
    </source>
</evidence>
<reference evidence="1 2" key="1">
    <citation type="submission" date="2024-01" db="EMBL/GenBank/DDBJ databases">
        <authorList>
            <person name="Alioto T."/>
            <person name="Alioto T."/>
            <person name="Gomez Garrido J."/>
        </authorList>
    </citation>
    <scope>NUCLEOTIDE SEQUENCE [LARGE SCALE GENOMIC DNA]</scope>
</reference>